<evidence type="ECO:0000256" key="12">
    <source>
        <dbReference type="RuleBase" id="RU003784"/>
    </source>
</evidence>
<dbReference type="PANTHER" id="PTHR11088">
    <property type="entry name" value="TRNA DIMETHYLALLYLTRANSFERASE"/>
    <property type="match status" value="1"/>
</dbReference>
<evidence type="ECO:0000256" key="1">
    <source>
        <dbReference type="ARBA" id="ARBA00001946"/>
    </source>
</evidence>
<feature type="region of interest" description="Interaction with substrate tRNA" evidence="10">
    <location>
        <begin position="37"/>
        <end position="40"/>
    </location>
</feature>
<comment type="similarity">
    <text evidence="3 10 13">Belongs to the IPP transferase family.</text>
</comment>
<dbReference type="EMBL" id="MHRP01000017">
    <property type="protein sequence ID" value="OHA27293.1"/>
    <property type="molecule type" value="Genomic_DNA"/>
</dbReference>
<name>A0A1G2MTX0_9BACT</name>
<feature type="binding site" evidence="10">
    <location>
        <begin position="14"/>
        <end position="19"/>
    </location>
    <ligand>
        <name>substrate</name>
    </ligand>
</feature>
<dbReference type="EC" id="2.5.1.75" evidence="10"/>
<keyword evidence="6 10" id="KW-0547">Nucleotide-binding</keyword>
<evidence type="ECO:0000313" key="15">
    <source>
        <dbReference type="Proteomes" id="UP000177943"/>
    </source>
</evidence>
<comment type="caution">
    <text evidence="14">The sequence shown here is derived from an EMBL/GenBank/DDBJ whole genome shotgun (WGS) entry which is preliminary data.</text>
</comment>
<dbReference type="InterPro" id="IPR018022">
    <property type="entry name" value="IPT"/>
</dbReference>
<reference evidence="14 15" key="1">
    <citation type="journal article" date="2016" name="Nat. Commun.">
        <title>Thousands of microbial genomes shed light on interconnected biogeochemical processes in an aquifer system.</title>
        <authorList>
            <person name="Anantharaman K."/>
            <person name="Brown C.T."/>
            <person name="Hug L.A."/>
            <person name="Sharon I."/>
            <person name="Castelle C.J."/>
            <person name="Probst A.J."/>
            <person name="Thomas B.C."/>
            <person name="Singh A."/>
            <person name="Wilkins M.J."/>
            <person name="Karaoz U."/>
            <person name="Brodie E.L."/>
            <person name="Williams K.H."/>
            <person name="Hubbard S.S."/>
            <person name="Banfield J.F."/>
        </authorList>
    </citation>
    <scope>NUCLEOTIDE SEQUENCE [LARGE SCALE GENOMIC DNA]</scope>
</reference>
<gene>
    <name evidence="10" type="primary">miaA</name>
    <name evidence="14" type="ORF">A3D56_03310</name>
</gene>
<comment type="subunit">
    <text evidence="10">Monomer.</text>
</comment>
<sequence>MQTSQKILVIVGQTATGKSSLAVKFAKKLNGEVISADSRQVYKGLDIGTGKITKKEMRAVPHHLLDIANPKKRFTVVEYAEKARPAIAAIAGRDKLPIIVGGTGFYISALVDGVVFPDVPPNPKFRKQLAKKSASELFGMLRKLDANRAKNIDPKNIRRLIRAIEIAKNAERTRIRRGPDADKMHPPYNTLFIGLTLPKEELQKRIHHRLLKRLKQGMIKEAQLLHKKGLLFKRMEELGLEYRYLALYLKKQISKTEMIEKLETEIWRYARRQMTWFKRDKRIRWFSPTQTKQIKSEVKRFLV</sequence>
<dbReference type="AlphaFoldDB" id="A0A1G2MTX0"/>
<evidence type="ECO:0000256" key="11">
    <source>
        <dbReference type="RuleBase" id="RU003783"/>
    </source>
</evidence>
<evidence type="ECO:0000256" key="5">
    <source>
        <dbReference type="ARBA" id="ARBA00022694"/>
    </source>
</evidence>
<dbReference type="NCBIfam" id="TIGR00174">
    <property type="entry name" value="miaA"/>
    <property type="match status" value="1"/>
</dbReference>
<dbReference type="SUPFAM" id="SSF52540">
    <property type="entry name" value="P-loop containing nucleoside triphosphate hydrolases"/>
    <property type="match status" value="2"/>
</dbReference>
<comment type="function">
    <text evidence="2 10 12">Catalyzes the transfer of a dimethylallyl group onto the adenine at position 37 in tRNAs that read codons beginning with uridine, leading to the formation of N6-(dimethylallyl)adenosine (i(6)A).</text>
</comment>
<dbReference type="InterPro" id="IPR027417">
    <property type="entry name" value="P-loop_NTPase"/>
</dbReference>
<evidence type="ECO:0000313" key="14">
    <source>
        <dbReference type="EMBL" id="OHA27293.1"/>
    </source>
</evidence>
<keyword evidence="7 10" id="KW-0067">ATP-binding</keyword>
<evidence type="ECO:0000256" key="3">
    <source>
        <dbReference type="ARBA" id="ARBA00005842"/>
    </source>
</evidence>
<evidence type="ECO:0000256" key="9">
    <source>
        <dbReference type="ARBA" id="ARBA00049563"/>
    </source>
</evidence>
<feature type="binding site" evidence="10">
    <location>
        <begin position="12"/>
        <end position="19"/>
    </location>
    <ligand>
        <name>ATP</name>
        <dbReference type="ChEBI" id="CHEBI:30616"/>
    </ligand>
</feature>
<dbReference type="GO" id="GO:0005524">
    <property type="term" value="F:ATP binding"/>
    <property type="evidence" value="ECO:0007669"/>
    <property type="project" value="UniProtKB-UniRule"/>
</dbReference>
<protein>
    <recommendedName>
        <fullName evidence="10">tRNA dimethylallyltransferase</fullName>
        <ecNumber evidence="10">2.5.1.75</ecNumber>
    </recommendedName>
    <alternativeName>
        <fullName evidence="10">Dimethylallyl diphosphate:tRNA dimethylallyltransferase</fullName>
        <shortName evidence="10">DMAPP:tRNA dimethylallyltransferase</shortName>
        <shortName evidence="10">DMATase</shortName>
    </alternativeName>
    <alternativeName>
        <fullName evidence="10">Isopentenyl-diphosphate:tRNA isopentenyltransferase</fullName>
        <shortName evidence="10">IPP transferase</shortName>
        <shortName evidence="10">IPPT</shortName>
        <shortName evidence="10">IPTase</shortName>
    </alternativeName>
</protein>
<evidence type="ECO:0000256" key="13">
    <source>
        <dbReference type="RuleBase" id="RU003785"/>
    </source>
</evidence>
<dbReference type="PANTHER" id="PTHR11088:SF60">
    <property type="entry name" value="TRNA DIMETHYLALLYLTRANSFERASE"/>
    <property type="match status" value="1"/>
</dbReference>
<evidence type="ECO:0000256" key="4">
    <source>
        <dbReference type="ARBA" id="ARBA00022679"/>
    </source>
</evidence>
<dbReference type="Gene3D" id="3.40.50.300">
    <property type="entry name" value="P-loop containing nucleotide triphosphate hydrolases"/>
    <property type="match status" value="1"/>
</dbReference>
<accession>A0A1G2MTX0</accession>
<dbReference type="HAMAP" id="MF_00185">
    <property type="entry name" value="IPP_trans"/>
    <property type="match status" value="1"/>
</dbReference>
<proteinExistence type="inferred from homology"/>
<comment type="caution">
    <text evidence="10">Lacks conserved residue(s) required for the propagation of feature annotation.</text>
</comment>
<dbReference type="InterPro" id="IPR039657">
    <property type="entry name" value="Dimethylallyltransferase"/>
</dbReference>
<feature type="site" description="Interaction with substrate tRNA" evidence="10">
    <location>
        <position position="126"/>
    </location>
</feature>
<keyword evidence="5 10" id="KW-0819">tRNA processing</keyword>
<comment type="catalytic activity">
    <reaction evidence="9 10 11">
        <text>adenosine(37) in tRNA + dimethylallyl diphosphate = N(6)-dimethylallyladenosine(37) in tRNA + diphosphate</text>
        <dbReference type="Rhea" id="RHEA:26482"/>
        <dbReference type="Rhea" id="RHEA-COMP:10162"/>
        <dbReference type="Rhea" id="RHEA-COMP:10375"/>
        <dbReference type="ChEBI" id="CHEBI:33019"/>
        <dbReference type="ChEBI" id="CHEBI:57623"/>
        <dbReference type="ChEBI" id="CHEBI:74411"/>
        <dbReference type="ChEBI" id="CHEBI:74415"/>
        <dbReference type="EC" id="2.5.1.75"/>
    </reaction>
</comment>
<dbReference type="Gene3D" id="1.10.20.140">
    <property type="match status" value="1"/>
</dbReference>
<comment type="cofactor">
    <cofactor evidence="1 10">
        <name>Mg(2+)</name>
        <dbReference type="ChEBI" id="CHEBI:18420"/>
    </cofactor>
</comment>
<evidence type="ECO:0000256" key="7">
    <source>
        <dbReference type="ARBA" id="ARBA00022840"/>
    </source>
</evidence>
<evidence type="ECO:0000256" key="6">
    <source>
        <dbReference type="ARBA" id="ARBA00022741"/>
    </source>
</evidence>
<feature type="site" description="Interaction with substrate tRNA" evidence="10">
    <location>
        <position position="103"/>
    </location>
</feature>
<organism evidence="14 15">
    <name type="scientific">Candidatus Taylorbacteria bacterium RIFCSPHIGHO2_02_FULL_45_35</name>
    <dbReference type="NCBI Taxonomy" id="1802311"/>
    <lineage>
        <taxon>Bacteria</taxon>
        <taxon>Candidatus Tayloriibacteriota</taxon>
    </lineage>
</organism>
<keyword evidence="8 10" id="KW-0460">Magnesium</keyword>
<dbReference type="GO" id="GO:0052381">
    <property type="term" value="F:tRNA dimethylallyltransferase activity"/>
    <property type="evidence" value="ECO:0007669"/>
    <property type="project" value="UniProtKB-UniRule"/>
</dbReference>
<dbReference type="Pfam" id="PF01715">
    <property type="entry name" value="IPPT"/>
    <property type="match status" value="1"/>
</dbReference>
<evidence type="ECO:0000256" key="10">
    <source>
        <dbReference type="HAMAP-Rule" id="MF_00185"/>
    </source>
</evidence>
<dbReference type="GO" id="GO:0006400">
    <property type="term" value="P:tRNA modification"/>
    <property type="evidence" value="ECO:0007669"/>
    <property type="project" value="TreeGrafter"/>
</dbReference>
<evidence type="ECO:0000256" key="8">
    <source>
        <dbReference type="ARBA" id="ARBA00022842"/>
    </source>
</evidence>
<keyword evidence="4 10" id="KW-0808">Transferase</keyword>
<dbReference type="Proteomes" id="UP000177943">
    <property type="component" value="Unassembled WGS sequence"/>
</dbReference>
<evidence type="ECO:0000256" key="2">
    <source>
        <dbReference type="ARBA" id="ARBA00003213"/>
    </source>
</evidence>